<accession>A0A8J4UHI0</accession>
<proteinExistence type="predicted"/>
<evidence type="ECO:0000313" key="2">
    <source>
        <dbReference type="EMBL" id="KAF5894785.1"/>
    </source>
</evidence>
<evidence type="ECO:0000256" key="1">
    <source>
        <dbReference type="SAM" id="MobiDB-lite"/>
    </source>
</evidence>
<feature type="compositionally biased region" description="Polar residues" evidence="1">
    <location>
        <begin position="25"/>
        <end position="37"/>
    </location>
</feature>
<dbReference type="AlphaFoldDB" id="A0A8J4UHI0"/>
<dbReference type="Proteomes" id="UP000727407">
    <property type="component" value="Unassembled WGS sequence"/>
</dbReference>
<evidence type="ECO:0000313" key="3">
    <source>
        <dbReference type="Proteomes" id="UP000727407"/>
    </source>
</evidence>
<sequence>CSCLHAIDLRCGGSHKHISEEESEGVNTPPSLGSFTYPTPAAPSSSHHPLWRHRAL</sequence>
<protein>
    <submittedName>
        <fullName evidence="2">Fem-3 mRNA-binding factor 2</fullName>
    </submittedName>
</protein>
<keyword evidence="3" id="KW-1185">Reference proteome</keyword>
<feature type="non-terminal residue" evidence="2">
    <location>
        <position position="1"/>
    </location>
</feature>
<organism evidence="2 3">
    <name type="scientific">Clarias magur</name>
    <name type="common">Asian catfish</name>
    <name type="synonym">Macropteronotus magur</name>
    <dbReference type="NCBI Taxonomy" id="1594786"/>
    <lineage>
        <taxon>Eukaryota</taxon>
        <taxon>Metazoa</taxon>
        <taxon>Chordata</taxon>
        <taxon>Craniata</taxon>
        <taxon>Vertebrata</taxon>
        <taxon>Euteleostomi</taxon>
        <taxon>Actinopterygii</taxon>
        <taxon>Neopterygii</taxon>
        <taxon>Teleostei</taxon>
        <taxon>Ostariophysi</taxon>
        <taxon>Siluriformes</taxon>
        <taxon>Clariidae</taxon>
        <taxon>Clarias</taxon>
    </lineage>
</organism>
<name>A0A8J4UHI0_CLAMG</name>
<dbReference type="EMBL" id="QNUK01000357">
    <property type="protein sequence ID" value="KAF5894785.1"/>
    <property type="molecule type" value="Genomic_DNA"/>
</dbReference>
<gene>
    <name evidence="2" type="primary">fbf-2</name>
    <name evidence="2" type="ORF">DAT39_015510</name>
</gene>
<feature type="region of interest" description="Disordered" evidence="1">
    <location>
        <begin position="15"/>
        <end position="56"/>
    </location>
</feature>
<reference evidence="2" key="1">
    <citation type="submission" date="2020-07" db="EMBL/GenBank/DDBJ databases">
        <title>Clarias magur genome sequencing, assembly and annotation.</title>
        <authorList>
            <person name="Kushwaha B."/>
            <person name="Kumar R."/>
            <person name="Das P."/>
            <person name="Joshi C.G."/>
            <person name="Kumar D."/>
            <person name="Nagpure N.S."/>
            <person name="Pandey M."/>
            <person name="Agarwal S."/>
            <person name="Srivastava S."/>
            <person name="Singh M."/>
            <person name="Sahoo L."/>
            <person name="Jayasankar P."/>
            <person name="Meher P.K."/>
            <person name="Koringa P.G."/>
            <person name="Iquebal M.A."/>
            <person name="Das S.P."/>
            <person name="Bit A."/>
            <person name="Patnaik S."/>
            <person name="Patel N."/>
            <person name="Shah T.M."/>
            <person name="Hinsu A."/>
            <person name="Jena J.K."/>
        </authorList>
    </citation>
    <scope>NUCLEOTIDE SEQUENCE</scope>
    <source>
        <strain evidence="2">CIFAMagur01</strain>
        <tissue evidence="2">Testis</tissue>
    </source>
</reference>
<comment type="caution">
    <text evidence="2">The sequence shown here is derived from an EMBL/GenBank/DDBJ whole genome shotgun (WGS) entry which is preliminary data.</text>
</comment>